<dbReference type="OrthoDB" id="3246627at2759"/>
<evidence type="ECO:0000313" key="3">
    <source>
        <dbReference type="Proteomes" id="UP000054007"/>
    </source>
</evidence>
<feature type="compositionally biased region" description="Acidic residues" evidence="1">
    <location>
        <begin position="763"/>
        <end position="772"/>
    </location>
</feature>
<dbReference type="Proteomes" id="UP000054007">
    <property type="component" value="Unassembled WGS sequence"/>
</dbReference>
<dbReference type="STRING" id="1314674.A0A0D7AZT1"/>
<evidence type="ECO:0000313" key="2">
    <source>
        <dbReference type="EMBL" id="KIY63712.1"/>
    </source>
</evidence>
<evidence type="ECO:0000256" key="1">
    <source>
        <dbReference type="SAM" id="MobiDB-lite"/>
    </source>
</evidence>
<organism evidence="2 3">
    <name type="scientific">Cylindrobasidium torrendii FP15055 ss-10</name>
    <dbReference type="NCBI Taxonomy" id="1314674"/>
    <lineage>
        <taxon>Eukaryota</taxon>
        <taxon>Fungi</taxon>
        <taxon>Dikarya</taxon>
        <taxon>Basidiomycota</taxon>
        <taxon>Agaricomycotina</taxon>
        <taxon>Agaricomycetes</taxon>
        <taxon>Agaricomycetidae</taxon>
        <taxon>Agaricales</taxon>
        <taxon>Marasmiineae</taxon>
        <taxon>Physalacriaceae</taxon>
        <taxon>Cylindrobasidium</taxon>
    </lineage>
</organism>
<protein>
    <submittedName>
        <fullName evidence="2">Uncharacterized protein</fullName>
    </submittedName>
</protein>
<accession>A0A0D7AZT1</accession>
<name>A0A0D7AZT1_9AGAR</name>
<proteinExistence type="predicted"/>
<dbReference type="EMBL" id="KN880678">
    <property type="protein sequence ID" value="KIY63712.1"/>
    <property type="molecule type" value="Genomic_DNA"/>
</dbReference>
<feature type="region of interest" description="Disordered" evidence="1">
    <location>
        <begin position="748"/>
        <end position="772"/>
    </location>
</feature>
<reference evidence="2 3" key="1">
    <citation type="journal article" date="2015" name="Fungal Genet. Biol.">
        <title>Evolution of novel wood decay mechanisms in Agaricales revealed by the genome sequences of Fistulina hepatica and Cylindrobasidium torrendii.</title>
        <authorList>
            <person name="Floudas D."/>
            <person name="Held B.W."/>
            <person name="Riley R."/>
            <person name="Nagy L.G."/>
            <person name="Koehler G."/>
            <person name="Ransdell A.S."/>
            <person name="Younus H."/>
            <person name="Chow J."/>
            <person name="Chiniquy J."/>
            <person name="Lipzen A."/>
            <person name="Tritt A."/>
            <person name="Sun H."/>
            <person name="Haridas S."/>
            <person name="LaButti K."/>
            <person name="Ohm R.A."/>
            <person name="Kues U."/>
            <person name="Blanchette R.A."/>
            <person name="Grigoriev I.V."/>
            <person name="Minto R.E."/>
            <person name="Hibbett D.S."/>
        </authorList>
    </citation>
    <scope>NUCLEOTIDE SEQUENCE [LARGE SCALE GENOMIC DNA]</scope>
    <source>
        <strain evidence="2 3">FP15055 ss-10</strain>
    </source>
</reference>
<sequence length="772" mass="86488">MEKGVYTTGTRALVRELRSCGCSRANIGRAIAACGRAAQLTLVGNVSRRTATRSIKEGGIAAKVQIGYEVSRVHAVSGSGDSTSHKSVDYGAEHITLLAPNYKDPSQPDIPKTRVLDISSNPGHRAEHQRDKFEQHIGEIGSLLANCPFAKRYGIVFTVTSFLKVLKGWNSDHAPDQKKLVRLVIGWKGTALRIEMGYDELIELDTGEAQKLLDNVRDVCEVSAGGKEKWKALPDEERNTIRKASMDALALRLGEERYQALSSEDKRDMDLFFWAGCSMHKELNSVVGGAAEMSKHWDEFDLTPPVLLANKDNDAAIEFARASGESSEASRRAEKESKRGAGKFIQLAGSYFRNKDDKKGAHDDHRDFFYVHVGENTQFPDIANSRYHTICLGCVRVFKFLDQYRLFMAQQRDRKGAANFSHMEQNVNKSLYDTPTIEEAVCYGMYYMLITGSYAIAMRGGGTSNALNMLEQGPFHENVLNHVRRLITNPLCIFGYGTESSDELFESSVFLAGEKVHGWLDVDFVDAVLAKHRLGDLPNLIPLLTRFLIGTLQKWIEFTEEFRPGGAIATATAAERQSVHIPTANDANEGLLGCMRRTLRASSVTIGQFCLQAMYTYNGTQDFMDALFTEEDHRWLLKTCREIDRSGEEKRRREGLVEYGRMKAVEHRKKLAARADAMAEKARIVKETELCLDRTEVDKMTKDQLQKQINVWRTIFDDVAKAGAIKNRPERLCEVVRCMERYLDDMDTAATGSGEKDTNNGSLDDDMDADDE</sequence>
<gene>
    <name evidence="2" type="ORF">CYLTODRAFT_381837</name>
</gene>
<keyword evidence="3" id="KW-1185">Reference proteome</keyword>
<dbReference type="AlphaFoldDB" id="A0A0D7AZT1"/>